<dbReference type="GO" id="GO:0003677">
    <property type="term" value="F:DNA binding"/>
    <property type="evidence" value="ECO:0007669"/>
    <property type="project" value="InterPro"/>
</dbReference>
<dbReference type="InterPro" id="IPR024467">
    <property type="entry name" value="Xre/MbcA/ParS-like_toxin-bd"/>
</dbReference>
<dbReference type="STRING" id="55209.HA50_01340"/>
<evidence type="ECO:0000313" key="3">
    <source>
        <dbReference type="EMBL" id="ORM92063.1"/>
    </source>
</evidence>
<keyword evidence="4" id="KW-1185">Reference proteome</keyword>
<dbReference type="RefSeq" id="WP_084871847.1">
    <property type="nucleotide sequence ID" value="NZ_JAGGMY010000001.1"/>
</dbReference>
<protein>
    <submittedName>
        <fullName evidence="3">Toxin-antitoxin system antitoxin component</fullName>
    </submittedName>
</protein>
<dbReference type="InterPro" id="IPR046847">
    <property type="entry name" value="Xre-like_HTH"/>
</dbReference>
<organism evidence="3 4">
    <name type="scientific">Pantoea cypripedii</name>
    <name type="common">Pectobacterium cypripedii</name>
    <name type="synonym">Erwinia cypripedii</name>
    <dbReference type="NCBI Taxonomy" id="55209"/>
    <lineage>
        <taxon>Bacteria</taxon>
        <taxon>Pseudomonadati</taxon>
        <taxon>Pseudomonadota</taxon>
        <taxon>Gammaproteobacteria</taxon>
        <taxon>Enterobacterales</taxon>
        <taxon>Erwiniaceae</taxon>
        <taxon>Pantoea</taxon>
    </lineage>
</organism>
<evidence type="ECO:0000259" key="1">
    <source>
        <dbReference type="Pfam" id="PF09722"/>
    </source>
</evidence>
<dbReference type="Pfam" id="PF09722">
    <property type="entry name" value="Xre_MbcA_ParS_C"/>
    <property type="match status" value="1"/>
</dbReference>
<dbReference type="AlphaFoldDB" id="A0A1X1EQC2"/>
<dbReference type="OrthoDB" id="8595277at2"/>
<feature type="domain" description="Antitoxin Xre-like helix-turn-helix" evidence="2">
    <location>
        <begin position="28"/>
        <end position="89"/>
    </location>
</feature>
<sequence length="147" mass="16292">MKTYIPNGQPHDNALWRVAGLPPRGLELTRMLESGLPVEVIDNIRYWASMSRSEILQITGLNERNIARRKSAGKSLSPDESERVARFVRVMDATVKLFDGNKQDATDWLSRPVKGLGNIAPISLLISETGALDVLDLIGRLEHGVFA</sequence>
<gene>
    <name evidence="3" type="ORF">HA50_01340</name>
</gene>
<evidence type="ECO:0000259" key="2">
    <source>
        <dbReference type="Pfam" id="PF20432"/>
    </source>
</evidence>
<dbReference type="NCBIfam" id="TIGR02293">
    <property type="entry name" value="TAS_TIGR02293"/>
    <property type="match status" value="1"/>
</dbReference>
<evidence type="ECO:0000313" key="4">
    <source>
        <dbReference type="Proteomes" id="UP000193749"/>
    </source>
</evidence>
<comment type="caution">
    <text evidence="3">The sequence shown here is derived from an EMBL/GenBank/DDBJ whole genome shotgun (WGS) entry which is preliminary data.</text>
</comment>
<proteinExistence type="predicted"/>
<dbReference type="EMBL" id="MLJI01000001">
    <property type="protein sequence ID" value="ORM92063.1"/>
    <property type="molecule type" value="Genomic_DNA"/>
</dbReference>
<dbReference type="Pfam" id="PF20432">
    <property type="entry name" value="Xre-like-HTH"/>
    <property type="match status" value="1"/>
</dbReference>
<name>A0A1X1EQC2_PANCY</name>
<feature type="domain" description="Antitoxin Xre/MbcA/ParS-like toxin-binding" evidence="1">
    <location>
        <begin position="97"/>
        <end position="144"/>
    </location>
</feature>
<dbReference type="InterPro" id="IPR011979">
    <property type="entry name" value="Antitox_Xre"/>
</dbReference>
<dbReference type="Proteomes" id="UP000193749">
    <property type="component" value="Unassembled WGS sequence"/>
</dbReference>
<reference evidence="3 4" key="1">
    <citation type="journal article" date="2017" name="Antonie Van Leeuwenhoek">
        <title>Phylogenomic resolution of the bacterial genus Pantoea and its relationship with Erwinia and Tatumella.</title>
        <authorList>
            <person name="Palmer M."/>
            <person name="Steenkamp E.T."/>
            <person name="Coetzee M.P."/>
            <person name="Chan W.Y."/>
            <person name="van Zyl E."/>
            <person name="De Maayer P."/>
            <person name="Coutinho T.A."/>
            <person name="Blom J."/>
            <person name="Smits T.H."/>
            <person name="Duffy B."/>
            <person name="Venter S.N."/>
        </authorList>
    </citation>
    <scope>NUCLEOTIDE SEQUENCE [LARGE SCALE GENOMIC DNA]</scope>
    <source>
        <strain evidence="3 4">LMG 2657</strain>
    </source>
</reference>
<accession>A0A1X1EQC2</accession>